<gene>
    <name evidence="6" type="ORF">D641_0114610</name>
</gene>
<dbReference type="InterPro" id="IPR010982">
    <property type="entry name" value="Lambda_DNA-bd_dom_sf"/>
</dbReference>
<dbReference type="RefSeq" id="WP_017824243.1">
    <property type="nucleotide sequence ID" value="NZ_AORC01000024.1"/>
</dbReference>
<dbReference type="Proteomes" id="UP000019754">
    <property type="component" value="Unassembled WGS sequence"/>
</dbReference>
<dbReference type="PANTHER" id="PTHR30146:SF109">
    <property type="entry name" value="HTH-TYPE TRANSCRIPTIONAL REGULATOR GALS"/>
    <property type="match status" value="1"/>
</dbReference>
<dbReference type="EMBL" id="AORC01000024">
    <property type="protein sequence ID" value="EYT47763.1"/>
    <property type="molecule type" value="Genomic_DNA"/>
</dbReference>
<dbReference type="GO" id="GO:0003700">
    <property type="term" value="F:DNA-binding transcription factor activity"/>
    <property type="evidence" value="ECO:0007669"/>
    <property type="project" value="TreeGrafter"/>
</dbReference>
<dbReference type="Gene3D" id="1.10.260.40">
    <property type="entry name" value="lambda repressor-like DNA-binding domains"/>
    <property type="match status" value="1"/>
</dbReference>
<sequence>MTPKGDTGTGTRARGNGRALPRTPVTLADVAREAGVSVATASFVLSGRAGSRSSGSPETKAKVRAAAEALHYVPNRTAQAMRTGRGGGVVLALGTLADPWGVSLARQVRSDALPHELSTLILADERWYEYLQGASADSAFITSVDFGADGPEKVRRLAETTSSGIVAFTTQMEPENFDVISSSPLEAVRSAYQKLRSRHDRVHLMMPYAFDPASDVRVPRRAQVFLDAAAEHGDGPPEQLVRPTLPGRRETYRASMEWLGGEDPPSAVVCFTGYQAVALQTAAQNLGVPVPDGLEIISIGDIPEEAQFYGPISYYGVTDVFERISEVVVGRALDRSEHPGRRHVFEWEFFAGDSTRADT</sequence>
<comment type="caution">
    <text evidence="6">The sequence shown here is derived from an EMBL/GenBank/DDBJ whole genome shotgun (WGS) entry which is preliminary data.</text>
</comment>
<feature type="region of interest" description="Disordered" evidence="4">
    <location>
        <begin position="1"/>
        <end position="20"/>
    </location>
</feature>
<evidence type="ECO:0000259" key="5">
    <source>
        <dbReference type="PROSITE" id="PS50932"/>
    </source>
</evidence>
<dbReference type="STRING" id="1249481.D641_0114610"/>
<evidence type="ECO:0000256" key="3">
    <source>
        <dbReference type="ARBA" id="ARBA00023163"/>
    </source>
</evidence>
<feature type="domain" description="HTH lacI-type" evidence="5">
    <location>
        <begin position="25"/>
        <end position="83"/>
    </location>
</feature>
<proteinExistence type="predicted"/>
<evidence type="ECO:0000313" key="7">
    <source>
        <dbReference type="Proteomes" id="UP000019754"/>
    </source>
</evidence>
<dbReference type="InterPro" id="IPR000843">
    <property type="entry name" value="HTH_LacI"/>
</dbReference>
<dbReference type="PROSITE" id="PS00356">
    <property type="entry name" value="HTH_LACI_1"/>
    <property type="match status" value="1"/>
</dbReference>
<dbReference type="Pfam" id="PF13377">
    <property type="entry name" value="Peripla_BP_3"/>
    <property type="match status" value="1"/>
</dbReference>
<dbReference type="Pfam" id="PF00356">
    <property type="entry name" value="LacI"/>
    <property type="match status" value="1"/>
</dbReference>
<dbReference type="SUPFAM" id="SSF53822">
    <property type="entry name" value="Periplasmic binding protein-like I"/>
    <property type="match status" value="1"/>
</dbReference>
<dbReference type="PANTHER" id="PTHR30146">
    <property type="entry name" value="LACI-RELATED TRANSCRIPTIONAL REPRESSOR"/>
    <property type="match status" value="1"/>
</dbReference>
<keyword evidence="3" id="KW-0804">Transcription</keyword>
<evidence type="ECO:0000313" key="6">
    <source>
        <dbReference type="EMBL" id="EYT47763.1"/>
    </source>
</evidence>
<dbReference type="InterPro" id="IPR046335">
    <property type="entry name" value="LacI/GalR-like_sensor"/>
</dbReference>
<dbReference type="CDD" id="cd01392">
    <property type="entry name" value="HTH_LacI"/>
    <property type="match status" value="1"/>
</dbReference>
<keyword evidence="7" id="KW-1185">Reference proteome</keyword>
<dbReference type="InterPro" id="IPR028082">
    <property type="entry name" value="Peripla_BP_I"/>
</dbReference>
<feature type="compositionally biased region" description="Low complexity" evidence="4">
    <location>
        <begin position="1"/>
        <end position="18"/>
    </location>
</feature>
<reference evidence="6 7" key="1">
    <citation type="journal article" date="2013" name="Genome Announc.">
        <title>Draft genome sequence of an Actinobacterium, Brachybacterium muris strain UCD-AY4.</title>
        <authorList>
            <person name="Lo J.R."/>
            <person name="Lang J.M."/>
            <person name="Darling A.E."/>
            <person name="Eisen J.A."/>
            <person name="Coil D.A."/>
        </authorList>
    </citation>
    <scope>NUCLEOTIDE SEQUENCE [LARGE SCALE GENOMIC DNA]</scope>
    <source>
        <strain evidence="6 7">UCD-AY4</strain>
    </source>
</reference>
<name>A0A022KQV6_9MICO</name>
<protein>
    <submittedName>
        <fullName evidence="6">Transcriptional regulator</fullName>
    </submittedName>
</protein>
<evidence type="ECO:0000256" key="2">
    <source>
        <dbReference type="ARBA" id="ARBA00023125"/>
    </source>
</evidence>
<dbReference type="AlphaFoldDB" id="A0A022KQV6"/>
<organism evidence="6 7">
    <name type="scientific">Brachybacterium muris UCD-AY4</name>
    <dbReference type="NCBI Taxonomy" id="1249481"/>
    <lineage>
        <taxon>Bacteria</taxon>
        <taxon>Bacillati</taxon>
        <taxon>Actinomycetota</taxon>
        <taxon>Actinomycetes</taxon>
        <taxon>Micrococcales</taxon>
        <taxon>Dermabacteraceae</taxon>
        <taxon>Brachybacterium</taxon>
    </lineage>
</organism>
<dbReference type="OrthoDB" id="3252032at2"/>
<dbReference type="HOGENOM" id="CLU_037628_6_1_11"/>
<dbReference type="PROSITE" id="PS50932">
    <property type="entry name" value="HTH_LACI_2"/>
    <property type="match status" value="1"/>
</dbReference>
<accession>A0A022KQV6</accession>
<dbReference type="SMART" id="SM00354">
    <property type="entry name" value="HTH_LACI"/>
    <property type="match status" value="1"/>
</dbReference>
<evidence type="ECO:0000256" key="4">
    <source>
        <dbReference type="SAM" id="MobiDB-lite"/>
    </source>
</evidence>
<keyword evidence="1" id="KW-0805">Transcription regulation</keyword>
<evidence type="ECO:0000256" key="1">
    <source>
        <dbReference type="ARBA" id="ARBA00023015"/>
    </source>
</evidence>
<keyword evidence="2" id="KW-0238">DNA-binding</keyword>
<dbReference type="SUPFAM" id="SSF47413">
    <property type="entry name" value="lambda repressor-like DNA-binding domains"/>
    <property type="match status" value="1"/>
</dbReference>
<dbReference type="Gene3D" id="3.40.50.2300">
    <property type="match status" value="2"/>
</dbReference>
<dbReference type="GO" id="GO:0000976">
    <property type="term" value="F:transcription cis-regulatory region binding"/>
    <property type="evidence" value="ECO:0007669"/>
    <property type="project" value="TreeGrafter"/>
</dbReference>